<dbReference type="SUPFAM" id="SSF158745">
    <property type="entry name" value="LanC-like"/>
    <property type="match status" value="1"/>
</dbReference>
<dbReference type="Gene3D" id="3.30.2430.10">
    <property type="entry name" value="phosphothreonine lyase"/>
    <property type="match status" value="1"/>
</dbReference>
<sequence length="852" mass="97854">MDYRYVKYINNSRYYTKPSYENEGIINLKQVPHNFEIVQGEHWTNVFNNTQHLPKQGWKIHICTQLKEARKTLDIVSNLMFKENVSFKYVKSMHELMLKDSKYGDRSSSGKFITIYPSSNEQFIDLLKKLEHELSNLPKGPYILNDKRWYKSNVYFRYGGFMPRTFRYNGEILDAIEDPNGNLIEDQRKPYYVLPDFIEEPEEIKKMNLEVDHEYKRTPLDNYNIKEALHFSNGGGVYLAEHNKWGNVVLKEGRPHTSTGFDNIDAFERVENEGKVLKKLMKANYPAKIYDSFSAWEHKFIVEEYIEGDSLSIWMVNKYPFSSESNNENYVKSSINILNQLIKAIKELHNLNIGFGDLQPANIIVSKEEKIRLIDFETAGSINDSLSSVMTPGFIGSPKMNKGQGDWFAVLRIAKQMFIPIGSVQDISHNLDSVHNSWIKSTFGQEALHIIKKIENICKYQNSRPMKEFITSQNKTVRNFNLLSVKEKLINCIKNDLRDEELLMHGDIRQYEMNSGKWNVLTGGFGVIMAVKRSGEWDEKFDKWIKSIDYSNLGYLENGLYTGKIGIANVLIESGYIKEAATIIKTINIEDSNQDISLASGLSGLGLGFLSIYYELKENIYLDESKKIGEMLENNFQDNTPVYTFDYDIVDKGFLTGWSGASLFMSCLYRATNNEKWLHLSRKMLNKELEKTLFDDTGLFQVDDDFRILPYLSSGGAGLAIPMIAYESIVNESIWRKELEGISKIAKSKTFFNGGLFQGTTGIVAISNLLDNYLNKEDLTKSSLFTLNLHLIETENCIYLPGDSCFRVSSDLMSGTAGLLTVVDDIINNSYFSWLPLLNIDKLINLDKITRR</sequence>
<dbReference type="RefSeq" id="WP_072291889.1">
    <property type="nucleotide sequence ID" value="NZ_FPKT01000014.1"/>
</dbReference>
<keyword evidence="2" id="KW-0808">Transferase</keyword>
<dbReference type="EMBL" id="FPKT01000014">
    <property type="protein sequence ID" value="SFZ79075.1"/>
    <property type="molecule type" value="Genomic_DNA"/>
</dbReference>
<dbReference type="InterPro" id="IPR000719">
    <property type="entry name" value="Prot_kinase_dom"/>
</dbReference>
<dbReference type="InterPro" id="IPR038498">
    <property type="entry name" value="OspF/SpvC_sf"/>
</dbReference>
<protein>
    <submittedName>
        <fullName evidence="2">Protein kinase domain-containing protein</fullName>
    </submittedName>
</protein>
<feature type="domain" description="Protein kinase" evidence="1">
    <location>
        <begin position="223"/>
        <end position="477"/>
    </location>
</feature>
<keyword evidence="2" id="KW-0418">Kinase</keyword>
<dbReference type="Gene3D" id="1.50.10.10">
    <property type="match status" value="1"/>
</dbReference>
<dbReference type="InterPro" id="IPR012341">
    <property type="entry name" value="6hp_glycosidase-like_sf"/>
</dbReference>
<dbReference type="InterPro" id="IPR011009">
    <property type="entry name" value="Kinase-like_dom_sf"/>
</dbReference>
<dbReference type="SMART" id="SM01260">
    <property type="entry name" value="LANC_like"/>
    <property type="match status" value="1"/>
</dbReference>
<organism evidence="2 3">
    <name type="scientific">Staphylococcus pasteuri</name>
    <dbReference type="NCBI Taxonomy" id="45972"/>
    <lineage>
        <taxon>Bacteria</taxon>
        <taxon>Bacillati</taxon>
        <taxon>Bacillota</taxon>
        <taxon>Bacilli</taxon>
        <taxon>Bacillales</taxon>
        <taxon>Staphylococcaceae</taxon>
        <taxon>Staphylococcus</taxon>
    </lineage>
</organism>
<dbReference type="InterPro" id="IPR053235">
    <property type="entry name" value="Ser_Thr_kinase"/>
</dbReference>
<dbReference type="Pfam" id="PF00069">
    <property type="entry name" value="Pkinase"/>
    <property type="match status" value="1"/>
</dbReference>
<dbReference type="PANTHER" id="PTHR24361">
    <property type="entry name" value="MITOGEN-ACTIVATED KINASE KINASE KINASE"/>
    <property type="match status" value="1"/>
</dbReference>
<dbReference type="Pfam" id="PF25816">
    <property type="entry name" value="RamC_N"/>
    <property type="match status" value="1"/>
</dbReference>
<dbReference type="Proteomes" id="UP000182665">
    <property type="component" value="Unassembled WGS sequence"/>
</dbReference>
<dbReference type="CDD" id="cd04791">
    <property type="entry name" value="LanC_SerThrkinase"/>
    <property type="match status" value="1"/>
</dbReference>
<dbReference type="NCBIfam" id="NF038151">
    <property type="entry name" value="lanthi_synth_III"/>
    <property type="match status" value="1"/>
</dbReference>
<proteinExistence type="predicted"/>
<dbReference type="InterPro" id="IPR007822">
    <property type="entry name" value="LANC-like"/>
</dbReference>
<dbReference type="SMART" id="SM00220">
    <property type="entry name" value="S_TKc"/>
    <property type="match status" value="1"/>
</dbReference>
<dbReference type="InterPro" id="IPR053524">
    <property type="entry name" value="Aerial_hyphae_peptide-synth"/>
</dbReference>
<gene>
    <name evidence="2" type="ORF">SAMN03097721_02554</name>
</gene>
<dbReference type="PROSITE" id="PS50011">
    <property type="entry name" value="PROTEIN_KINASE_DOM"/>
    <property type="match status" value="1"/>
</dbReference>
<evidence type="ECO:0000259" key="1">
    <source>
        <dbReference type="PROSITE" id="PS50011"/>
    </source>
</evidence>
<dbReference type="GO" id="GO:0016301">
    <property type="term" value="F:kinase activity"/>
    <property type="evidence" value="ECO:0007669"/>
    <property type="project" value="UniProtKB-KW"/>
</dbReference>
<accession>A0ABY1H6X9</accession>
<comment type="caution">
    <text evidence="2">The sequence shown here is derived from an EMBL/GenBank/DDBJ whole genome shotgun (WGS) entry which is preliminary data.</text>
</comment>
<evidence type="ECO:0000313" key="3">
    <source>
        <dbReference type="Proteomes" id="UP000182665"/>
    </source>
</evidence>
<dbReference type="SUPFAM" id="SSF56112">
    <property type="entry name" value="Protein kinase-like (PK-like)"/>
    <property type="match status" value="1"/>
</dbReference>
<dbReference type="Gene3D" id="1.10.510.10">
    <property type="entry name" value="Transferase(Phosphotransferase) domain 1"/>
    <property type="match status" value="1"/>
</dbReference>
<evidence type="ECO:0000313" key="2">
    <source>
        <dbReference type="EMBL" id="SFZ79075.1"/>
    </source>
</evidence>
<dbReference type="InterPro" id="IPR058053">
    <property type="entry name" value="RamC_C"/>
</dbReference>
<dbReference type="InterPro" id="IPR057929">
    <property type="entry name" value="RamC_N"/>
</dbReference>
<name>A0ABY1H6X9_9STAP</name>
<reference evidence="2 3" key="1">
    <citation type="submission" date="2016-11" db="EMBL/GenBank/DDBJ databases">
        <authorList>
            <person name="Varghese N."/>
            <person name="Submissions S."/>
        </authorList>
    </citation>
    <scope>NUCLEOTIDE SEQUENCE [LARGE SCALE GENOMIC DNA]</scope>
    <source>
        <strain evidence="2 3">NFIX07</strain>
    </source>
</reference>
<keyword evidence="3" id="KW-1185">Reference proteome</keyword>